<dbReference type="EMBL" id="QEPM01000002">
    <property type="protein sequence ID" value="RDE71599.1"/>
    <property type="molecule type" value="Genomic_DNA"/>
</dbReference>
<proteinExistence type="predicted"/>
<dbReference type="Proteomes" id="UP000253998">
    <property type="component" value="Unassembled WGS sequence"/>
</dbReference>
<evidence type="ECO:0008006" key="3">
    <source>
        <dbReference type="Google" id="ProtNLM"/>
    </source>
</evidence>
<organism evidence="1 2">
    <name type="scientific">Aggregatibacter segnis</name>
    <dbReference type="NCBI Taxonomy" id="739"/>
    <lineage>
        <taxon>Bacteria</taxon>
        <taxon>Pseudomonadati</taxon>
        <taxon>Pseudomonadota</taxon>
        <taxon>Gammaproteobacteria</taxon>
        <taxon>Pasteurellales</taxon>
        <taxon>Pasteurellaceae</taxon>
        <taxon>Aggregatibacter</taxon>
    </lineage>
</organism>
<sequence length="397" mass="45455">MKKIALMTLVVMLAIFAFFYVQLNKLESAVSAKLAQYEIAFQHLSIGLFPQPYVSFEGIKHNQISIEKLKGKFNFSALISGNMQLAQLDIQRIRFSDNALNSADMHMHFSDFNLDNFQQDRVLFNGPHLLTLEWDKPLYGNQQSFHFRFNNGEISRFAEKDFAVVFEEVELNRQPLGTLRAEVDLSKYTKYVIADIISDCDLICMAHVDYASYPGQSAVSFWGKNYPIERLLGIFNFPNTVTGNGDFDIAVEFVQSKVKNGRFHFSAHDGELSGVNLLQLAGQYLPINWNEDELKQKGQIKTPYEKLVTSFTLNENQLKIDRITLKTTALLGQGSGQVDLNAMQCDIHLNLSLANEKYADLSLPIHFFDSCYSPQYELQINKDFRKKIKELIKRKLK</sequence>
<evidence type="ECO:0000313" key="2">
    <source>
        <dbReference type="Proteomes" id="UP000253998"/>
    </source>
</evidence>
<gene>
    <name evidence="1" type="ORF">DPV83_03245</name>
</gene>
<comment type="caution">
    <text evidence="1">The sequence shown here is derived from an EMBL/GenBank/DDBJ whole genome shotgun (WGS) entry which is preliminary data.</text>
</comment>
<accession>A0A8B2U780</accession>
<dbReference type="PANTHER" id="PTHR30441:SF8">
    <property type="entry name" value="DUF748 DOMAIN-CONTAINING PROTEIN"/>
    <property type="match status" value="1"/>
</dbReference>
<evidence type="ECO:0000313" key="1">
    <source>
        <dbReference type="EMBL" id="RDE71599.1"/>
    </source>
</evidence>
<dbReference type="GO" id="GO:0005886">
    <property type="term" value="C:plasma membrane"/>
    <property type="evidence" value="ECO:0007669"/>
    <property type="project" value="TreeGrafter"/>
</dbReference>
<dbReference type="AlphaFoldDB" id="A0A8B2U780"/>
<dbReference type="InterPro" id="IPR052894">
    <property type="entry name" value="AsmA-related"/>
</dbReference>
<dbReference type="GO" id="GO:0090313">
    <property type="term" value="P:regulation of protein targeting to membrane"/>
    <property type="evidence" value="ECO:0007669"/>
    <property type="project" value="TreeGrafter"/>
</dbReference>
<name>A0A8B2U780_9PAST</name>
<dbReference type="PANTHER" id="PTHR30441">
    <property type="entry name" value="DUF748 DOMAIN-CONTAINING PROTEIN"/>
    <property type="match status" value="1"/>
</dbReference>
<dbReference type="RefSeq" id="WP_111295085.1">
    <property type="nucleotide sequence ID" value="NZ_QEPM01000002.1"/>
</dbReference>
<protein>
    <recommendedName>
        <fullName evidence="3">AsmA-like C-terminal domain-containing protein</fullName>
    </recommendedName>
</protein>
<reference evidence="1 2" key="1">
    <citation type="submission" date="2018-05" db="EMBL/GenBank/DDBJ databases">
        <title>Draft Genome Sequences for a Diverse set of 7 Haemophilus Species.</title>
        <authorList>
            <person name="Nichols M."/>
            <person name="Topaz N."/>
            <person name="Wang X."/>
            <person name="Wang X."/>
            <person name="Boxrud D."/>
        </authorList>
    </citation>
    <scope>NUCLEOTIDE SEQUENCE [LARGE SCALE GENOMIC DNA]</scope>
    <source>
        <strain evidence="1 2">C2001002503</strain>
    </source>
</reference>